<gene>
    <name evidence="2" type="ORF">AFUS01_LOCUS19480</name>
</gene>
<name>A0A8J2P4Q3_9HEXA</name>
<keyword evidence="3" id="KW-1185">Reference proteome</keyword>
<protein>
    <submittedName>
        <fullName evidence="2">Uncharacterized protein</fullName>
    </submittedName>
</protein>
<evidence type="ECO:0000313" key="2">
    <source>
        <dbReference type="EMBL" id="CAG7730864.1"/>
    </source>
</evidence>
<accession>A0A8J2P4Q3</accession>
<feature type="transmembrane region" description="Helical" evidence="1">
    <location>
        <begin position="20"/>
        <end position="42"/>
    </location>
</feature>
<keyword evidence="1" id="KW-1133">Transmembrane helix</keyword>
<sequence length="79" mass="9512">MTIRLLEVVLDRNETFNVEHFPVHVVWVVCDMCFAFWGYTWFFRWPEGTVTIINHVLSSLQEEKIPRKVSQLNRQEMLT</sequence>
<dbReference type="Proteomes" id="UP000708208">
    <property type="component" value="Unassembled WGS sequence"/>
</dbReference>
<organism evidence="2 3">
    <name type="scientific">Allacma fusca</name>
    <dbReference type="NCBI Taxonomy" id="39272"/>
    <lineage>
        <taxon>Eukaryota</taxon>
        <taxon>Metazoa</taxon>
        <taxon>Ecdysozoa</taxon>
        <taxon>Arthropoda</taxon>
        <taxon>Hexapoda</taxon>
        <taxon>Collembola</taxon>
        <taxon>Symphypleona</taxon>
        <taxon>Sminthuridae</taxon>
        <taxon>Allacma</taxon>
    </lineage>
</organism>
<evidence type="ECO:0000313" key="3">
    <source>
        <dbReference type="Proteomes" id="UP000708208"/>
    </source>
</evidence>
<evidence type="ECO:0000256" key="1">
    <source>
        <dbReference type="SAM" id="Phobius"/>
    </source>
</evidence>
<keyword evidence="1" id="KW-0812">Transmembrane</keyword>
<keyword evidence="1" id="KW-0472">Membrane</keyword>
<feature type="non-terminal residue" evidence="2">
    <location>
        <position position="1"/>
    </location>
</feature>
<proteinExistence type="predicted"/>
<comment type="caution">
    <text evidence="2">The sequence shown here is derived from an EMBL/GenBank/DDBJ whole genome shotgun (WGS) entry which is preliminary data.</text>
</comment>
<reference evidence="2" key="1">
    <citation type="submission" date="2021-06" db="EMBL/GenBank/DDBJ databases">
        <authorList>
            <person name="Hodson N. C."/>
            <person name="Mongue J. A."/>
            <person name="Jaron S. K."/>
        </authorList>
    </citation>
    <scope>NUCLEOTIDE SEQUENCE</scope>
</reference>
<dbReference type="AlphaFoldDB" id="A0A8J2P4Q3"/>
<dbReference type="EMBL" id="CAJVCH010201579">
    <property type="protein sequence ID" value="CAG7730864.1"/>
    <property type="molecule type" value="Genomic_DNA"/>
</dbReference>